<dbReference type="Pfam" id="PF09816">
    <property type="entry name" value="EAF"/>
    <property type="match status" value="1"/>
</dbReference>
<dbReference type="EMBL" id="MU839829">
    <property type="protein sequence ID" value="KAK1758475.1"/>
    <property type="molecule type" value="Genomic_DNA"/>
</dbReference>
<keyword evidence="4" id="KW-1185">Reference proteome</keyword>
<dbReference type="Proteomes" id="UP001239445">
    <property type="component" value="Unassembled WGS sequence"/>
</dbReference>
<evidence type="ECO:0000313" key="3">
    <source>
        <dbReference type="EMBL" id="KAK1758475.1"/>
    </source>
</evidence>
<proteinExistence type="predicted"/>
<feature type="compositionally biased region" description="Acidic residues" evidence="1">
    <location>
        <begin position="281"/>
        <end position="309"/>
    </location>
</feature>
<feature type="compositionally biased region" description="Basic and acidic residues" evidence="1">
    <location>
        <begin position="271"/>
        <end position="280"/>
    </location>
</feature>
<evidence type="ECO:0000259" key="2">
    <source>
        <dbReference type="Pfam" id="PF09816"/>
    </source>
</evidence>
<protein>
    <recommendedName>
        <fullName evidence="2">Transcription elongation factor Eaf N-terminal domain-containing protein</fullName>
    </recommendedName>
</protein>
<evidence type="ECO:0000256" key="1">
    <source>
        <dbReference type="SAM" id="MobiDB-lite"/>
    </source>
</evidence>
<organism evidence="3 4">
    <name type="scientific">Echria macrotheca</name>
    <dbReference type="NCBI Taxonomy" id="438768"/>
    <lineage>
        <taxon>Eukaryota</taxon>
        <taxon>Fungi</taxon>
        <taxon>Dikarya</taxon>
        <taxon>Ascomycota</taxon>
        <taxon>Pezizomycotina</taxon>
        <taxon>Sordariomycetes</taxon>
        <taxon>Sordariomycetidae</taxon>
        <taxon>Sordariales</taxon>
        <taxon>Schizotheciaceae</taxon>
        <taxon>Echria</taxon>
    </lineage>
</organism>
<feature type="compositionally biased region" description="Pro residues" evidence="1">
    <location>
        <begin position="195"/>
        <end position="211"/>
    </location>
</feature>
<feature type="compositionally biased region" description="Acidic residues" evidence="1">
    <location>
        <begin position="340"/>
        <end position="358"/>
    </location>
</feature>
<accession>A0AAJ0FET1</accession>
<feature type="domain" description="Transcription elongation factor Eaf N-terminal" evidence="2">
    <location>
        <begin position="14"/>
        <end position="114"/>
    </location>
</feature>
<dbReference type="AlphaFoldDB" id="A0AAJ0FET1"/>
<dbReference type="InterPro" id="IPR019194">
    <property type="entry name" value="Tscrpt_elong_fac_Eaf_N"/>
</dbReference>
<evidence type="ECO:0000313" key="4">
    <source>
        <dbReference type="Proteomes" id="UP001239445"/>
    </source>
</evidence>
<feature type="compositionally biased region" description="Low complexity" evidence="1">
    <location>
        <begin position="180"/>
        <end position="194"/>
    </location>
</feature>
<feature type="compositionally biased region" description="Acidic residues" evidence="1">
    <location>
        <begin position="225"/>
        <end position="241"/>
    </location>
</feature>
<feature type="compositionally biased region" description="Basic and acidic residues" evidence="1">
    <location>
        <begin position="329"/>
        <end position="339"/>
    </location>
</feature>
<feature type="compositionally biased region" description="Low complexity" evidence="1">
    <location>
        <begin position="149"/>
        <end position="166"/>
    </location>
</feature>
<reference evidence="3" key="1">
    <citation type="submission" date="2023-06" db="EMBL/GenBank/DDBJ databases">
        <title>Genome-scale phylogeny and comparative genomics of the fungal order Sordariales.</title>
        <authorList>
            <consortium name="Lawrence Berkeley National Laboratory"/>
            <person name="Hensen N."/>
            <person name="Bonometti L."/>
            <person name="Westerberg I."/>
            <person name="Brannstrom I.O."/>
            <person name="Guillou S."/>
            <person name="Cros-Aarteil S."/>
            <person name="Calhoun S."/>
            <person name="Haridas S."/>
            <person name="Kuo A."/>
            <person name="Mondo S."/>
            <person name="Pangilinan J."/>
            <person name="Riley R."/>
            <person name="Labutti K."/>
            <person name="Andreopoulos B."/>
            <person name="Lipzen A."/>
            <person name="Chen C."/>
            <person name="Yanf M."/>
            <person name="Daum C."/>
            <person name="Ng V."/>
            <person name="Clum A."/>
            <person name="Steindorff A."/>
            <person name="Ohm R."/>
            <person name="Martin F."/>
            <person name="Silar P."/>
            <person name="Natvig D."/>
            <person name="Lalanne C."/>
            <person name="Gautier V."/>
            <person name="Ament-Velasquez S.L."/>
            <person name="Kruys A."/>
            <person name="Hutchinson M.I."/>
            <person name="Powell A.J."/>
            <person name="Barry K."/>
            <person name="Miller A.N."/>
            <person name="Grigoriev I.V."/>
            <person name="Debuchy R."/>
            <person name="Gladieux P."/>
            <person name="Thoren M.H."/>
            <person name="Johannesson H."/>
        </authorList>
    </citation>
    <scope>NUCLEOTIDE SEQUENCE</scope>
    <source>
        <strain evidence="3">PSN4</strain>
    </source>
</reference>
<gene>
    <name evidence="3" type="ORF">QBC47DRAFT_142536</name>
</gene>
<name>A0AAJ0FET1_9PEZI</name>
<feature type="compositionally biased region" description="Acidic residues" evidence="1">
    <location>
        <begin position="372"/>
        <end position="385"/>
    </location>
</feature>
<feature type="region of interest" description="Disordered" evidence="1">
    <location>
        <begin position="127"/>
        <end position="385"/>
    </location>
</feature>
<comment type="caution">
    <text evidence="3">The sequence shown here is derived from an EMBL/GenBank/DDBJ whole genome shotgun (WGS) entry which is preliminary data.</text>
</comment>
<feature type="compositionally biased region" description="Basic and acidic residues" evidence="1">
    <location>
        <begin position="361"/>
        <end position="371"/>
    </location>
</feature>
<sequence>MAAQAVDPTKAGKYPIILSDALLGKASKESFTGIRYNHRPTLSSETAPASARLKRSAREGTFNLGFDDKGDKYQYNGVRTTDDGNYILVFDPTRQAFVLHRLDSMFHMNITKTPDSNAEALRKKFPQLEIKSGESSKQAETAKQKTTEKATPSKPAAPAKGKGKTAPLRETTAKGKKAAGKAAQKPAVTELTLPTPAPPQPKKQKEAPPPPEPEKPKCRNRSPVESEDDADGDDDILLIEDPDAKPSGFRPGGGFPPLPANNFNSAFPMRRFSEFVRGDRDEDEDQLADGEAEYIGGGEEEEEEDEFEDVLQPNASQQAYRPPSPPRPGEIEPPARFEFESGDADGDGDMDMNDDDALAAELEKEFLKQAEEEAGAQDSDVSEEE</sequence>